<dbReference type="AlphaFoldDB" id="A0A7J5AM35"/>
<dbReference type="EMBL" id="WAAU01000012">
    <property type="protein sequence ID" value="KAB1158654.1"/>
    <property type="molecule type" value="Genomic_DNA"/>
</dbReference>
<feature type="transmembrane region" description="Helical" evidence="1">
    <location>
        <begin position="59"/>
        <end position="77"/>
    </location>
</feature>
<reference evidence="3 4" key="1">
    <citation type="submission" date="2019-09" db="EMBL/GenBank/DDBJ databases">
        <authorList>
            <person name="Cao W.R."/>
        </authorList>
    </citation>
    <scope>NUCLEOTIDE SEQUENCE [LARGE SCALE GENOMIC DNA]</scope>
    <source>
        <strain evidence="4">a4</strain>
    </source>
</reference>
<organism evidence="3 4">
    <name type="scientific">Tenacibaculum aiptasiae</name>
    <dbReference type="NCBI Taxonomy" id="426481"/>
    <lineage>
        <taxon>Bacteria</taxon>
        <taxon>Pseudomonadati</taxon>
        <taxon>Bacteroidota</taxon>
        <taxon>Flavobacteriia</taxon>
        <taxon>Flavobacteriales</taxon>
        <taxon>Flavobacteriaceae</taxon>
        <taxon>Tenacibaculum</taxon>
    </lineage>
</organism>
<evidence type="ECO:0000313" key="4">
    <source>
        <dbReference type="Proteomes" id="UP000467305"/>
    </source>
</evidence>
<gene>
    <name evidence="3" type="ORF">F7018_08530</name>
</gene>
<protein>
    <submittedName>
        <fullName evidence="3">DUF4236 domain-containing protein</fullName>
    </submittedName>
</protein>
<accession>A0A7J5AM35</accession>
<keyword evidence="1" id="KW-1133">Transmembrane helix</keyword>
<dbReference type="OrthoDB" id="983149at2"/>
<evidence type="ECO:0000256" key="1">
    <source>
        <dbReference type="SAM" id="Phobius"/>
    </source>
</evidence>
<feature type="domain" description="DUF4236" evidence="2">
    <location>
        <begin position="3"/>
        <end position="52"/>
    </location>
</feature>
<sequence length="80" mass="9028">MGFQFYKRLKIKNGFGLNLSKSGISPSIRTRKGSISTKGYSIKTGIKGLNYRKRYSKSTNRGCLGFVFVILSLVILFKEK</sequence>
<keyword evidence="4" id="KW-1185">Reference proteome</keyword>
<dbReference type="Proteomes" id="UP000467305">
    <property type="component" value="Unassembled WGS sequence"/>
</dbReference>
<dbReference type="Pfam" id="PF14020">
    <property type="entry name" value="DUF4236"/>
    <property type="match status" value="1"/>
</dbReference>
<keyword evidence="1" id="KW-0472">Membrane</keyword>
<name>A0A7J5AM35_9FLAO</name>
<dbReference type="RefSeq" id="WP_150899622.1">
    <property type="nucleotide sequence ID" value="NZ_WAAU01000012.1"/>
</dbReference>
<evidence type="ECO:0000259" key="2">
    <source>
        <dbReference type="Pfam" id="PF14020"/>
    </source>
</evidence>
<keyword evidence="1" id="KW-0812">Transmembrane</keyword>
<evidence type="ECO:0000313" key="3">
    <source>
        <dbReference type="EMBL" id="KAB1158654.1"/>
    </source>
</evidence>
<comment type="caution">
    <text evidence="3">The sequence shown here is derived from an EMBL/GenBank/DDBJ whole genome shotgun (WGS) entry which is preliminary data.</text>
</comment>
<dbReference type="InterPro" id="IPR025330">
    <property type="entry name" value="DUF4236"/>
</dbReference>
<proteinExistence type="predicted"/>